<comment type="caution">
    <text evidence="2">The sequence shown here is derived from an EMBL/GenBank/DDBJ whole genome shotgun (WGS) entry which is preliminary data.</text>
</comment>
<evidence type="ECO:0000256" key="1">
    <source>
        <dbReference type="SAM" id="Phobius"/>
    </source>
</evidence>
<protein>
    <submittedName>
        <fullName evidence="2">Uncharacterized protein</fullName>
    </submittedName>
</protein>
<dbReference type="EMBL" id="JACJSI010000196">
    <property type="protein sequence ID" value="MBD2534797.1"/>
    <property type="molecule type" value="Genomic_DNA"/>
</dbReference>
<keyword evidence="3" id="KW-1185">Reference proteome</keyword>
<keyword evidence="1" id="KW-0812">Transmembrane</keyword>
<dbReference type="RefSeq" id="WP_190945639.1">
    <property type="nucleotide sequence ID" value="NZ_JACJSI010000196.1"/>
</dbReference>
<dbReference type="Proteomes" id="UP000623440">
    <property type="component" value="Unassembled WGS sequence"/>
</dbReference>
<keyword evidence="1" id="KW-1133">Transmembrane helix</keyword>
<evidence type="ECO:0000313" key="2">
    <source>
        <dbReference type="EMBL" id="MBD2534797.1"/>
    </source>
</evidence>
<gene>
    <name evidence="2" type="ORF">H6G97_37195</name>
</gene>
<evidence type="ECO:0000313" key="3">
    <source>
        <dbReference type="Proteomes" id="UP000623440"/>
    </source>
</evidence>
<name>A0ABR8DZ83_9NOSO</name>
<feature type="transmembrane region" description="Helical" evidence="1">
    <location>
        <begin position="21"/>
        <end position="42"/>
    </location>
</feature>
<accession>A0ABR8DZ83</accession>
<reference evidence="2 3" key="1">
    <citation type="journal article" date="2020" name="ISME J.">
        <title>Comparative genomics reveals insights into cyanobacterial evolution and habitat adaptation.</title>
        <authorList>
            <person name="Chen M.Y."/>
            <person name="Teng W.K."/>
            <person name="Zhao L."/>
            <person name="Hu C.X."/>
            <person name="Zhou Y.K."/>
            <person name="Han B.P."/>
            <person name="Song L.R."/>
            <person name="Shu W.S."/>
        </authorList>
    </citation>
    <scope>NUCLEOTIDE SEQUENCE [LARGE SCALE GENOMIC DNA]</scope>
    <source>
        <strain evidence="2 3">FACHB-838</strain>
    </source>
</reference>
<feature type="transmembrane region" description="Helical" evidence="1">
    <location>
        <begin position="54"/>
        <end position="71"/>
    </location>
</feature>
<feature type="transmembrane region" description="Helical" evidence="1">
    <location>
        <begin position="78"/>
        <end position="103"/>
    </location>
</feature>
<sequence length="202" mass="22607">MKIVESTEERLVIRREEPTSDFELVCLALGVNVLVTICFVAISENLSLSNDESFAISFAIGWLLVHLFFPGNKRNLGYLFTVTFASIPFLGVALLSLTAIGLLQFPQIASLTFDKSRKLLTIKYSKILLWYTSVQYPLNQIVEATLASKQIFIGASAGVAYVQVVQLARRRQDGKIVRKDILTGVTQDTVYQINKFLSRPLK</sequence>
<organism evidence="2 3">
    <name type="scientific">Nostoc flagelliforme FACHB-838</name>
    <dbReference type="NCBI Taxonomy" id="2692904"/>
    <lineage>
        <taxon>Bacteria</taxon>
        <taxon>Bacillati</taxon>
        <taxon>Cyanobacteriota</taxon>
        <taxon>Cyanophyceae</taxon>
        <taxon>Nostocales</taxon>
        <taxon>Nostocaceae</taxon>
        <taxon>Nostoc</taxon>
    </lineage>
</organism>
<proteinExistence type="predicted"/>
<keyword evidence="1" id="KW-0472">Membrane</keyword>